<evidence type="ECO:0000259" key="7">
    <source>
        <dbReference type="Pfam" id="PF20684"/>
    </source>
</evidence>
<accession>A0A6A5W6Q9</accession>
<feature type="transmembrane region" description="Helical" evidence="6">
    <location>
        <begin position="12"/>
        <end position="37"/>
    </location>
</feature>
<dbReference type="OrthoDB" id="5329176at2759"/>
<feature type="transmembrane region" description="Helical" evidence="6">
    <location>
        <begin position="170"/>
        <end position="188"/>
    </location>
</feature>
<protein>
    <recommendedName>
        <fullName evidence="7">Rhodopsin domain-containing protein</fullName>
    </recommendedName>
</protein>
<gene>
    <name evidence="8" type="ORF">P154DRAFT_605287</name>
</gene>
<evidence type="ECO:0000313" key="8">
    <source>
        <dbReference type="EMBL" id="KAF1997603.1"/>
    </source>
</evidence>
<keyword evidence="2 6" id="KW-0812">Transmembrane</keyword>
<name>A0A6A5W6Q9_9PLEO</name>
<dbReference type="EMBL" id="ML977611">
    <property type="protein sequence ID" value="KAF1997603.1"/>
    <property type="molecule type" value="Genomic_DNA"/>
</dbReference>
<feature type="transmembrane region" description="Helical" evidence="6">
    <location>
        <begin position="57"/>
        <end position="78"/>
    </location>
</feature>
<feature type="transmembrane region" description="Helical" evidence="6">
    <location>
        <begin position="90"/>
        <end position="118"/>
    </location>
</feature>
<dbReference type="PANTHER" id="PTHR33048:SF156">
    <property type="entry name" value="INTEGRAL MEMBRANE PROTEIN"/>
    <property type="match status" value="1"/>
</dbReference>
<evidence type="ECO:0000256" key="2">
    <source>
        <dbReference type="ARBA" id="ARBA00022692"/>
    </source>
</evidence>
<keyword evidence="4 6" id="KW-0472">Membrane</keyword>
<dbReference type="InterPro" id="IPR049326">
    <property type="entry name" value="Rhodopsin_dom_fungi"/>
</dbReference>
<dbReference type="Proteomes" id="UP000799779">
    <property type="component" value="Unassembled WGS sequence"/>
</dbReference>
<sequence>MRGIEFWVFIPVAYFSLLTIIIAFMISVDIGLIGRHIQFHLLTNPARLHTFGKYMKTVEYCYTIAFTFPKLAILCLYLRIFNISRSYRLAIYFTGAVLVATCVAGLLDSTFICRPFAYNWDKSIKGGKCGEVHKTYRYSIANIITDVMLMALPMPAIWKLRVDPATKASLFITFTVGSLGIITSIIRLTEFLRANKSHDPTFNSIHPAIWTVVEPGVYLITACLPSLQPLKRLIFKDVSLSKVVVSRLEHRSWIGSSRGRMAGSQPLHSDVDIEKPEDCRESRVKGPLVVGSKDEIGFHLAQFHFEEHEVKRAVSRCA</sequence>
<feature type="domain" description="Rhodopsin" evidence="7">
    <location>
        <begin position="7"/>
        <end position="230"/>
    </location>
</feature>
<evidence type="ECO:0000256" key="5">
    <source>
        <dbReference type="ARBA" id="ARBA00038359"/>
    </source>
</evidence>
<evidence type="ECO:0000256" key="4">
    <source>
        <dbReference type="ARBA" id="ARBA00023136"/>
    </source>
</evidence>
<keyword evidence="3 6" id="KW-1133">Transmembrane helix</keyword>
<dbReference type="AlphaFoldDB" id="A0A6A5W6Q9"/>
<dbReference type="GO" id="GO:0016020">
    <property type="term" value="C:membrane"/>
    <property type="evidence" value="ECO:0007669"/>
    <property type="project" value="UniProtKB-SubCell"/>
</dbReference>
<feature type="transmembrane region" description="Helical" evidence="6">
    <location>
        <begin position="138"/>
        <end position="158"/>
    </location>
</feature>
<organism evidence="8 9">
    <name type="scientific">Amniculicola lignicola CBS 123094</name>
    <dbReference type="NCBI Taxonomy" id="1392246"/>
    <lineage>
        <taxon>Eukaryota</taxon>
        <taxon>Fungi</taxon>
        <taxon>Dikarya</taxon>
        <taxon>Ascomycota</taxon>
        <taxon>Pezizomycotina</taxon>
        <taxon>Dothideomycetes</taxon>
        <taxon>Pleosporomycetidae</taxon>
        <taxon>Pleosporales</taxon>
        <taxon>Amniculicolaceae</taxon>
        <taxon>Amniculicola</taxon>
    </lineage>
</organism>
<dbReference type="Pfam" id="PF20684">
    <property type="entry name" value="Fung_rhodopsin"/>
    <property type="match status" value="1"/>
</dbReference>
<evidence type="ECO:0000256" key="3">
    <source>
        <dbReference type="ARBA" id="ARBA00022989"/>
    </source>
</evidence>
<dbReference type="PANTHER" id="PTHR33048">
    <property type="entry name" value="PTH11-LIKE INTEGRAL MEMBRANE PROTEIN (AFU_ORTHOLOGUE AFUA_5G11245)"/>
    <property type="match status" value="1"/>
</dbReference>
<evidence type="ECO:0000256" key="6">
    <source>
        <dbReference type="SAM" id="Phobius"/>
    </source>
</evidence>
<reference evidence="8" key="1">
    <citation type="journal article" date="2020" name="Stud. Mycol.">
        <title>101 Dothideomycetes genomes: a test case for predicting lifestyles and emergence of pathogens.</title>
        <authorList>
            <person name="Haridas S."/>
            <person name="Albert R."/>
            <person name="Binder M."/>
            <person name="Bloem J."/>
            <person name="Labutti K."/>
            <person name="Salamov A."/>
            <person name="Andreopoulos B."/>
            <person name="Baker S."/>
            <person name="Barry K."/>
            <person name="Bills G."/>
            <person name="Bluhm B."/>
            <person name="Cannon C."/>
            <person name="Castanera R."/>
            <person name="Culley D."/>
            <person name="Daum C."/>
            <person name="Ezra D."/>
            <person name="Gonzalez J."/>
            <person name="Henrissat B."/>
            <person name="Kuo A."/>
            <person name="Liang C."/>
            <person name="Lipzen A."/>
            <person name="Lutzoni F."/>
            <person name="Magnuson J."/>
            <person name="Mondo S."/>
            <person name="Nolan M."/>
            <person name="Ohm R."/>
            <person name="Pangilinan J."/>
            <person name="Park H.-J."/>
            <person name="Ramirez L."/>
            <person name="Alfaro M."/>
            <person name="Sun H."/>
            <person name="Tritt A."/>
            <person name="Yoshinaga Y."/>
            <person name="Zwiers L.-H."/>
            <person name="Turgeon B."/>
            <person name="Goodwin S."/>
            <person name="Spatafora J."/>
            <person name="Crous P."/>
            <person name="Grigoriev I."/>
        </authorList>
    </citation>
    <scope>NUCLEOTIDE SEQUENCE</scope>
    <source>
        <strain evidence="8">CBS 123094</strain>
    </source>
</reference>
<comment type="similarity">
    <text evidence="5">Belongs to the SAT4 family.</text>
</comment>
<keyword evidence="9" id="KW-1185">Reference proteome</keyword>
<evidence type="ECO:0000313" key="9">
    <source>
        <dbReference type="Proteomes" id="UP000799779"/>
    </source>
</evidence>
<comment type="subcellular location">
    <subcellularLocation>
        <location evidence="1">Membrane</location>
        <topology evidence="1">Multi-pass membrane protein</topology>
    </subcellularLocation>
</comment>
<proteinExistence type="inferred from homology"/>
<dbReference type="InterPro" id="IPR052337">
    <property type="entry name" value="SAT4-like"/>
</dbReference>
<evidence type="ECO:0000256" key="1">
    <source>
        <dbReference type="ARBA" id="ARBA00004141"/>
    </source>
</evidence>